<evidence type="ECO:0000313" key="7">
    <source>
        <dbReference type="EMBL" id="AYO29357.1"/>
    </source>
</evidence>
<dbReference type="EMBL" id="CP033169">
    <property type="protein sequence ID" value="AYO29357.1"/>
    <property type="molecule type" value="Genomic_DNA"/>
</dbReference>
<dbReference type="InterPro" id="IPR050833">
    <property type="entry name" value="Poly_Biosynth_Transport"/>
</dbReference>
<protein>
    <submittedName>
        <fullName evidence="7">Polysaccharide biosynthesis protein</fullName>
    </submittedName>
</protein>
<keyword evidence="8" id="KW-1185">Reference proteome</keyword>
<keyword evidence="4 6" id="KW-1133">Transmembrane helix</keyword>
<dbReference type="GO" id="GO:0005886">
    <property type="term" value="C:plasma membrane"/>
    <property type="evidence" value="ECO:0007669"/>
    <property type="project" value="UniProtKB-SubCell"/>
</dbReference>
<keyword evidence="3 6" id="KW-0812">Transmembrane</keyword>
<dbReference type="InterPro" id="IPR002797">
    <property type="entry name" value="Polysacc_synth"/>
</dbReference>
<evidence type="ECO:0000256" key="2">
    <source>
        <dbReference type="ARBA" id="ARBA00022475"/>
    </source>
</evidence>
<proteinExistence type="predicted"/>
<dbReference type="Pfam" id="PF01943">
    <property type="entry name" value="Polysacc_synt"/>
    <property type="match status" value="1"/>
</dbReference>
<feature type="transmembrane region" description="Helical" evidence="6">
    <location>
        <begin position="87"/>
        <end position="109"/>
    </location>
</feature>
<dbReference type="Proteomes" id="UP000280960">
    <property type="component" value="Chromosome"/>
</dbReference>
<feature type="transmembrane region" description="Helical" evidence="6">
    <location>
        <begin position="12"/>
        <end position="29"/>
    </location>
</feature>
<dbReference type="PANTHER" id="PTHR30250:SF21">
    <property type="entry name" value="LIPID II FLIPPASE MURJ"/>
    <property type="match status" value="1"/>
</dbReference>
<evidence type="ECO:0000256" key="5">
    <source>
        <dbReference type="ARBA" id="ARBA00023136"/>
    </source>
</evidence>
<feature type="transmembrane region" description="Helical" evidence="6">
    <location>
        <begin position="49"/>
        <end position="67"/>
    </location>
</feature>
<dbReference type="CDD" id="cd13124">
    <property type="entry name" value="MATE_SpoVB_like"/>
    <property type="match status" value="1"/>
</dbReference>
<reference evidence="7 8" key="1">
    <citation type="submission" date="2018-10" db="EMBL/GenBank/DDBJ databases">
        <authorList>
            <person name="Zhang X."/>
        </authorList>
    </citation>
    <scope>NUCLEOTIDE SEQUENCE [LARGE SCALE GENOMIC DNA]</scope>
    <source>
        <strain evidence="7 8">SK-G1</strain>
    </source>
</reference>
<dbReference type="AlphaFoldDB" id="A0A3G2R2T7"/>
<dbReference type="RefSeq" id="WP_120767185.1">
    <property type="nucleotide sequence ID" value="NZ_CP033169.1"/>
</dbReference>
<dbReference type="KEGG" id="bacg:D2962_00925"/>
<feature type="transmembrane region" description="Helical" evidence="6">
    <location>
        <begin position="230"/>
        <end position="254"/>
    </location>
</feature>
<keyword evidence="2" id="KW-1003">Cell membrane</keyword>
<evidence type="ECO:0000256" key="6">
    <source>
        <dbReference type="SAM" id="Phobius"/>
    </source>
</evidence>
<dbReference type="PIRSF" id="PIRSF038958">
    <property type="entry name" value="PG_synth_SpoVB"/>
    <property type="match status" value="1"/>
</dbReference>
<dbReference type="PANTHER" id="PTHR30250">
    <property type="entry name" value="PST FAMILY PREDICTED COLANIC ACID TRANSPORTER"/>
    <property type="match status" value="1"/>
</dbReference>
<feature type="transmembrane region" description="Helical" evidence="6">
    <location>
        <begin position="454"/>
        <end position="473"/>
    </location>
</feature>
<organism evidence="7 8">
    <name type="scientific">Biomaibacter acetigenes</name>
    <dbReference type="NCBI Taxonomy" id="2316383"/>
    <lineage>
        <taxon>Bacteria</taxon>
        <taxon>Bacillati</taxon>
        <taxon>Bacillota</taxon>
        <taxon>Clostridia</taxon>
        <taxon>Thermosediminibacterales</taxon>
        <taxon>Tepidanaerobacteraceae</taxon>
        <taxon>Biomaibacter</taxon>
    </lineage>
</organism>
<feature type="transmembrane region" description="Helical" evidence="6">
    <location>
        <begin position="485"/>
        <end position="508"/>
    </location>
</feature>
<feature type="transmembrane region" description="Helical" evidence="6">
    <location>
        <begin position="290"/>
        <end position="310"/>
    </location>
</feature>
<feature type="transmembrane region" description="Helical" evidence="6">
    <location>
        <begin position="184"/>
        <end position="209"/>
    </location>
</feature>
<gene>
    <name evidence="7" type="ORF">D2962_00925</name>
</gene>
<name>A0A3G2R2T7_9FIRM</name>
<evidence type="ECO:0000256" key="4">
    <source>
        <dbReference type="ARBA" id="ARBA00022989"/>
    </source>
</evidence>
<feature type="transmembrane region" description="Helical" evidence="6">
    <location>
        <begin position="397"/>
        <end position="417"/>
    </location>
</feature>
<feature type="transmembrane region" description="Helical" evidence="6">
    <location>
        <begin position="360"/>
        <end position="376"/>
    </location>
</feature>
<feature type="transmembrane region" description="Helical" evidence="6">
    <location>
        <begin position="160"/>
        <end position="178"/>
    </location>
</feature>
<evidence type="ECO:0000256" key="1">
    <source>
        <dbReference type="ARBA" id="ARBA00004651"/>
    </source>
</evidence>
<sequence>MTDKKNSFLKGALILTLAGFVVKILGAVYRIPLALMIKDEGMGLYQMAYPIYVTLLSISTAGLPTAISKMVAEDVAVGRYKNAYRIFRVSVVVLSSVGLFLTLVLIAGAETLSVRILGNPKALYPIISIAPAIFFVSIMSSFRGFFQGLQDMTPSAVSQVVEQLGRVIAVFVLATWLLPRGVEYAAAGAAFGPVVGALAGLGILLVVYIKRKNDILINLRRDTTRILENPFHIIYRLFAFAIPITLGGLIIPIMNLADAAIVNRRLQFAGFTVKRATELYGQLTGMAAPLINLPAIVTIALSASLVPAISEAMALKNMRLAALRAETGVRISIIFGLPAAVGMFVLAEPISILLYRNPDAGIPLAVLAWGVIFLSLNQTTTGILQGVGKTLIPVRNLMIGAFAKVIINYVLTGIPFINIKGAALGSVVGYIISSLLNFGAVVRWTGLAIDLNYMIIKPVMATILMGSFVFFAHGEFMSLGFGQNMATLFAVTSGAIIYLFFLIVIGGVRRDDMEMLPGGRRIITILNKFGVFRR</sequence>
<evidence type="ECO:0000256" key="3">
    <source>
        <dbReference type="ARBA" id="ARBA00022692"/>
    </source>
</evidence>
<evidence type="ECO:0000313" key="8">
    <source>
        <dbReference type="Proteomes" id="UP000280960"/>
    </source>
</evidence>
<feature type="transmembrane region" description="Helical" evidence="6">
    <location>
        <begin position="121"/>
        <end position="139"/>
    </location>
</feature>
<dbReference type="InterPro" id="IPR024923">
    <property type="entry name" value="PG_synth_SpoVB"/>
</dbReference>
<feature type="transmembrane region" description="Helical" evidence="6">
    <location>
        <begin position="423"/>
        <end position="442"/>
    </location>
</feature>
<keyword evidence="5 6" id="KW-0472">Membrane</keyword>
<feature type="transmembrane region" description="Helical" evidence="6">
    <location>
        <begin position="331"/>
        <end position="354"/>
    </location>
</feature>
<accession>A0A3G2R2T7</accession>
<comment type="subcellular location">
    <subcellularLocation>
        <location evidence="1">Cell membrane</location>
        <topology evidence="1">Multi-pass membrane protein</topology>
    </subcellularLocation>
</comment>